<dbReference type="EMBL" id="UOEU01000536">
    <property type="protein sequence ID" value="VAW34407.1"/>
    <property type="molecule type" value="Genomic_DNA"/>
</dbReference>
<organism evidence="2">
    <name type="scientific">hydrothermal vent metagenome</name>
    <dbReference type="NCBI Taxonomy" id="652676"/>
    <lineage>
        <taxon>unclassified sequences</taxon>
        <taxon>metagenomes</taxon>
        <taxon>ecological metagenomes</taxon>
    </lineage>
</organism>
<sequence>MGIQFGTDEWIKAAMVAINESSGYASAAKNWEGDFYFVIDKGAGIPETIHLYLDLWHGECREAFKADDASQKSPVFQLAAPLKIWRGVLEKKIDPIQGLMTRRLKLKGPMMKVMKAPKAAIELVQACAGLDTEWPEA</sequence>
<dbReference type="Pfam" id="PF02036">
    <property type="entry name" value="SCP2"/>
    <property type="match status" value="1"/>
</dbReference>
<dbReference type="SUPFAM" id="SSF55718">
    <property type="entry name" value="SCP-like"/>
    <property type="match status" value="1"/>
</dbReference>
<evidence type="ECO:0000313" key="2">
    <source>
        <dbReference type="EMBL" id="VAW34407.1"/>
    </source>
</evidence>
<reference evidence="2" key="1">
    <citation type="submission" date="2018-06" db="EMBL/GenBank/DDBJ databases">
        <authorList>
            <person name="Zhirakovskaya E."/>
        </authorList>
    </citation>
    <scope>NUCLEOTIDE SEQUENCE</scope>
</reference>
<feature type="domain" description="SCP2" evidence="1">
    <location>
        <begin position="22"/>
        <end position="116"/>
    </location>
</feature>
<evidence type="ECO:0000259" key="1">
    <source>
        <dbReference type="Pfam" id="PF02036"/>
    </source>
</evidence>
<dbReference type="Gene3D" id="3.30.1050.10">
    <property type="entry name" value="SCP2 sterol-binding domain"/>
    <property type="match status" value="1"/>
</dbReference>
<protein>
    <recommendedName>
        <fullName evidence="1">SCP2 domain-containing protein</fullName>
    </recommendedName>
</protein>
<proteinExistence type="predicted"/>
<accession>A0A3B0V8H2</accession>
<dbReference type="AlphaFoldDB" id="A0A3B0V8H2"/>
<dbReference type="InterPro" id="IPR003033">
    <property type="entry name" value="SCP2_sterol-bd_dom"/>
</dbReference>
<name>A0A3B0V8H2_9ZZZZ</name>
<dbReference type="InterPro" id="IPR036527">
    <property type="entry name" value="SCP2_sterol-bd_dom_sf"/>
</dbReference>
<gene>
    <name evidence="2" type="ORF">MNBD_CHLOROFLEXI01-4796</name>
</gene>